<comment type="caution">
    <text evidence="1">The sequence shown here is derived from an EMBL/GenBank/DDBJ whole genome shotgun (WGS) entry which is preliminary data.</text>
</comment>
<accession>A0A853I0S2</accession>
<evidence type="ECO:0000313" key="1">
    <source>
        <dbReference type="EMBL" id="NYZ67580.1"/>
    </source>
</evidence>
<dbReference type="AlphaFoldDB" id="A0A853I0S2"/>
<dbReference type="EMBL" id="JACCKB010000027">
    <property type="protein sequence ID" value="NYZ67580.1"/>
    <property type="molecule type" value="Genomic_DNA"/>
</dbReference>
<dbReference type="PANTHER" id="PTHR35868:SF4">
    <property type="entry name" value="DUF2804 DOMAIN-CONTAINING PROTEIN"/>
    <property type="match status" value="1"/>
</dbReference>
<reference evidence="1 2" key="1">
    <citation type="submission" date="2020-07" db="EMBL/GenBank/DDBJ databases">
        <title>Endozoicomonas sp. nov., isolated from sediment.</title>
        <authorList>
            <person name="Gu T."/>
        </authorList>
    </citation>
    <scope>NUCLEOTIDE SEQUENCE [LARGE SCALE GENOMIC DNA]</scope>
    <source>
        <strain evidence="1 2">SM1973</strain>
    </source>
</reference>
<dbReference type="Pfam" id="PF10974">
    <property type="entry name" value="DUF2804"/>
    <property type="match status" value="1"/>
</dbReference>
<organism evidence="1 2">
    <name type="scientific">Spartinivicinus marinus</name>
    <dbReference type="NCBI Taxonomy" id="2994442"/>
    <lineage>
        <taxon>Bacteria</taxon>
        <taxon>Pseudomonadati</taxon>
        <taxon>Pseudomonadota</taxon>
        <taxon>Gammaproteobacteria</taxon>
        <taxon>Oceanospirillales</taxon>
        <taxon>Zooshikellaceae</taxon>
        <taxon>Spartinivicinus</taxon>
    </lineage>
</organism>
<keyword evidence="2" id="KW-1185">Reference proteome</keyword>
<proteinExistence type="predicted"/>
<gene>
    <name evidence="1" type="ORF">H0A36_16330</name>
</gene>
<evidence type="ECO:0000313" key="2">
    <source>
        <dbReference type="Proteomes" id="UP000569732"/>
    </source>
</evidence>
<dbReference type="Proteomes" id="UP000569732">
    <property type="component" value="Unassembled WGS sequence"/>
</dbReference>
<sequence>MTAQRLIQSNGEPLFGIFDHPISNINVYDFQLLTPFGRPANRWQQWFGFNQFQYFGVISSELILGCAIADTKLVGVAFCYLYRPQTGEMLAYSLKSPFAHACQFAASPDAGNTTFAQGKQRIDMINQSQPKSRYLQVSLPKHGLTIDCHYCEHDSFTPMRICTKAGVNGWVYAQKAAGIPVEGTIECQWGTFDLAGLGACAHHDYSSGYMRRETFWNWGCLSGRTNDGQLIGLNVSCGVNETGFTENCFWLNGQLHKVDTVAFHYQKQDLFQPWRLQSYDGKVDLTFRPLGKHAECLNLWLMASNFHQLFGCFNGYLETVGGEKIAINNMLGFVEDHYAKW</sequence>
<name>A0A853I0S2_9GAMM</name>
<protein>
    <submittedName>
        <fullName evidence="1">DUF2804 domain-containing protein</fullName>
    </submittedName>
</protein>
<dbReference type="PANTHER" id="PTHR35868">
    <property type="entry name" value="DUF2804 DOMAIN-CONTAINING PROTEIN-RELATED"/>
    <property type="match status" value="1"/>
</dbReference>
<dbReference type="RefSeq" id="WP_180569602.1">
    <property type="nucleotide sequence ID" value="NZ_JACCKB010000027.1"/>
</dbReference>
<dbReference type="InterPro" id="IPR021243">
    <property type="entry name" value="DUF2804"/>
</dbReference>